<evidence type="ECO:0000313" key="6">
    <source>
        <dbReference type="EMBL" id="AHE52724.1"/>
    </source>
</evidence>
<dbReference type="SUPFAM" id="SSF53850">
    <property type="entry name" value="Periplasmic binding protein-like II"/>
    <property type="match status" value="1"/>
</dbReference>
<keyword evidence="4" id="KW-0804">Transcription</keyword>
<dbReference type="GO" id="GO:0043565">
    <property type="term" value="F:sequence-specific DNA binding"/>
    <property type="evidence" value="ECO:0007669"/>
    <property type="project" value="TreeGrafter"/>
</dbReference>
<dbReference type="GO" id="GO:0003700">
    <property type="term" value="F:DNA-binding transcription factor activity"/>
    <property type="evidence" value="ECO:0007669"/>
    <property type="project" value="InterPro"/>
</dbReference>
<dbReference type="FunFam" id="3.40.190.290:FF:000001">
    <property type="entry name" value="Transcriptional regulator, LysR family"/>
    <property type="match status" value="1"/>
</dbReference>
<dbReference type="InterPro" id="IPR005119">
    <property type="entry name" value="LysR_subst-bd"/>
</dbReference>
<evidence type="ECO:0000259" key="5">
    <source>
        <dbReference type="PROSITE" id="PS50931"/>
    </source>
</evidence>
<organism evidence="6 7">
    <name type="scientific">Sphingomonas sanxanigenens DSM 19645 = NX02</name>
    <dbReference type="NCBI Taxonomy" id="1123269"/>
    <lineage>
        <taxon>Bacteria</taxon>
        <taxon>Pseudomonadati</taxon>
        <taxon>Pseudomonadota</taxon>
        <taxon>Alphaproteobacteria</taxon>
        <taxon>Sphingomonadales</taxon>
        <taxon>Sphingomonadaceae</taxon>
        <taxon>Sphingomonas</taxon>
    </lineage>
</organism>
<evidence type="ECO:0000256" key="4">
    <source>
        <dbReference type="ARBA" id="ARBA00023163"/>
    </source>
</evidence>
<dbReference type="Pfam" id="PF03466">
    <property type="entry name" value="LysR_substrate"/>
    <property type="match status" value="1"/>
</dbReference>
<dbReference type="Proteomes" id="UP000018851">
    <property type="component" value="Chromosome"/>
</dbReference>
<dbReference type="PROSITE" id="PS50931">
    <property type="entry name" value="HTH_LYSR"/>
    <property type="match status" value="1"/>
</dbReference>
<dbReference type="EMBL" id="CP006644">
    <property type="protein sequence ID" value="AHE52724.1"/>
    <property type="molecule type" value="Genomic_DNA"/>
</dbReference>
<dbReference type="AlphaFoldDB" id="W0A441"/>
<dbReference type="STRING" id="1123269.NX02_04915"/>
<dbReference type="Pfam" id="PF00126">
    <property type="entry name" value="HTH_1"/>
    <property type="match status" value="1"/>
</dbReference>
<keyword evidence="3" id="KW-0238">DNA-binding</keyword>
<evidence type="ECO:0000256" key="1">
    <source>
        <dbReference type="ARBA" id="ARBA00009437"/>
    </source>
</evidence>
<protein>
    <recommendedName>
        <fullName evidence="5">HTH lysR-type domain-containing protein</fullName>
    </recommendedName>
</protein>
<dbReference type="RefSeq" id="WP_025291020.1">
    <property type="nucleotide sequence ID" value="NZ_CP006644.1"/>
</dbReference>
<dbReference type="InterPro" id="IPR058163">
    <property type="entry name" value="LysR-type_TF_proteobact-type"/>
</dbReference>
<dbReference type="Gene3D" id="3.40.190.290">
    <property type="match status" value="1"/>
</dbReference>
<dbReference type="PATRIC" id="fig|1123269.5.peg.955"/>
<keyword evidence="2" id="KW-0805">Transcription regulation</keyword>
<dbReference type="OrthoDB" id="9786526at2"/>
<dbReference type="PRINTS" id="PR00039">
    <property type="entry name" value="HTHLYSR"/>
</dbReference>
<reference evidence="6 7" key="1">
    <citation type="submission" date="2013-07" db="EMBL/GenBank/DDBJ databases">
        <title>Completed genome of Sphingomonas sanxanigenens NX02.</title>
        <authorList>
            <person name="Ma T."/>
            <person name="Huang H."/>
            <person name="Wu M."/>
            <person name="Li X."/>
            <person name="Li G."/>
        </authorList>
    </citation>
    <scope>NUCLEOTIDE SEQUENCE [LARGE SCALE GENOMIC DNA]</scope>
    <source>
        <strain evidence="6 7">NX02</strain>
    </source>
</reference>
<sequence length="302" mass="33070">MIGQGGDRPGEMDIFVRVARTGSFSAAARELKLTPSGVSRAIARLEARLGIRLMIRTTRTISLTPEGETYHRAALRILRDIDETEQAIAEQASPRGRLRVSVAFTYGQLVIVPLLSDFLARYPEILVDISLSDTVIDLTEGRADVAIRVGPLADSGLMARRLGGSMRSIIASPAYLARHGTPRQPEDLLRGHNCLGFNFRRTRPGWPFRRDGRDFELMVTGNVEANNGDTVVQLARDGVGIARVGSFHIQADLAAGRLVTLLDDYNPGDHEPFHALFVGGATIPARVRVFVDYLAERLMGTV</sequence>
<proteinExistence type="inferred from homology"/>
<evidence type="ECO:0000256" key="2">
    <source>
        <dbReference type="ARBA" id="ARBA00023015"/>
    </source>
</evidence>
<dbReference type="InterPro" id="IPR036390">
    <property type="entry name" value="WH_DNA-bd_sf"/>
</dbReference>
<dbReference type="SUPFAM" id="SSF46785">
    <property type="entry name" value="Winged helix' DNA-binding domain"/>
    <property type="match status" value="1"/>
</dbReference>
<dbReference type="FunFam" id="1.10.10.10:FF:000001">
    <property type="entry name" value="LysR family transcriptional regulator"/>
    <property type="match status" value="1"/>
</dbReference>
<evidence type="ECO:0000256" key="3">
    <source>
        <dbReference type="ARBA" id="ARBA00023125"/>
    </source>
</evidence>
<dbReference type="PANTHER" id="PTHR30537:SF71">
    <property type="entry name" value="TRANSCRIPTIONAL REGULATORY PROTEIN"/>
    <property type="match status" value="1"/>
</dbReference>
<dbReference type="Gene3D" id="1.10.10.10">
    <property type="entry name" value="Winged helix-like DNA-binding domain superfamily/Winged helix DNA-binding domain"/>
    <property type="match status" value="1"/>
</dbReference>
<name>W0A441_9SPHN</name>
<feature type="domain" description="HTH lysR-type" evidence="5">
    <location>
        <begin position="14"/>
        <end position="64"/>
    </location>
</feature>
<gene>
    <name evidence="6" type="ORF">NX02_04915</name>
</gene>
<dbReference type="InterPro" id="IPR000847">
    <property type="entry name" value="LysR_HTH_N"/>
</dbReference>
<comment type="similarity">
    <text evidence="1">Belongs to the LysR transcriptional regulatory family.</text>
</comment>
<dbReference type="KEGG" id="ssan:NX02_04915"/>
<keyword evidence="7" id="KW-1185">Reference proteome</keyword>
<dbReference type="eggNOG" id="COG0583">
    <property type="taxonomic scope" value="Bacteria"/>
</dbReference>
<evidence type="ECO:0000313" key="7">
    <source>
        <dbReference type="Proteomes" id="UP000018851"/>
    </source>
</evidence>
<dbReference type="InterPro" id="IPR036388">
    <property type="entry name" value="WH-like_DNA-bd_sf"/>
</dbReference>
<accession>W0A441</accession>
<dbReference type="GO" id="GO:0006351">
    <property type="term" value="P:DNA-templated transcription"/>
    <property type="evidence" value="ECO:0007669"/>
    <property type="project" value="TreeGrafter"/>
</dbReference>
<dbReference type="PANTHER" id="PTHR30537">
    <property type="entry name" value="HTH-TYPE TRANSCRIPTIONAL REGULATOR"/>
    <property type="match status" value="1"/>
</dbReference>
<dbReference type="HOGENOM" id="CLU_039613_16_1_5"/>